<dbReference type="PANTHER" id="PTHR41523">
    <property type="entry name" value="TWO-COMPONENT SYSTEM SENSOR PROTEIN"/>
    <property type="match status" value="1"/>
</dbReference>
<gene>
    <name evidence="11" type="ORF">LCGC14_0281700</name>
</gene>
<dbReference type="Pfam" id="PF07536">
    <property type="entry name" value="HWE_HK"/>
    <property type="match status" value="1"/>
</dbReference>
<keyword evidence="7" id="KW-0067">ATP-binding</keyword>
<evidence type="ECO:0000313" key="11">
    <source>
        <dbReference type="EMBL" id="KKN85188.1"/>
    </source>
</evidence>
<dbReference type="GO" id="GO:0004673">
    <property type="term" value="F:protein histidine kinase activity"/>
    <property type="evidence" value="ECO:0007669"/>
    <property type="project" value="UniProtKB-EC"/>
</dbReference>
<dbReference type="InterPro" id="IPR003018">
    <property type="entry name" value="GAF"/>
</dbReference>
<dbReference type="Gene3D" id="3.30.565.10">
    <property type="entry name" value="Histidine kinase-like ATPase, C-terminal domain"/>
    <property type="match status" value="1"/>
</dbReference>
<dbReference type="InterPro" id="IPR011102">
    <property type="entry name" value="Sig_transdc_His_kinase_HWE"/>
</dbReference>
<comment type="caution">
    <text evidence="11">The sequence shown here is derived from an EMBL/GenBank/DDBJ whole genome shotgun (WGS) entry which is preliminary data.</text>
</comment>
<evidence type="ECO:0000256" key="8">
    <source>
        <dbReference type="SAM" id="MobiDB-lite"/>
    </source>
</evidence>
<feature type="domain" description="GAF" evidence="9">
    <location>
        <begin position="38"/>
        <end position="184"/>
    </location>
</feature>
<proteinExistence type="predicted"/>
<feature type="domain" description="Signal transduction histidine kinase HWE region" evidence="10">
    <location>
        <begin position="196"/>
        <end position="276"/>
    </location>
</feature>
<keyword evidence="6" id="KW-0418">Kinase</keyword>
<evidence type="ECO:0000256" key="4">
    <source>
        <dbReference type="ARBA" id="ARBA00022679"/>
    </source>
</evidence>
<evidence type="ECO:0000259" key="9">
    <source>
        <dbReference type="SMART" id="SM00065"/>
    </source>
</evidence>
<protein>
    <recommendedName>
        <fullName evidence="2">histidine kinase</fullName>
        <ecNumber evidence="2">2.7.13.3</ecNumber>
    </recommendedName>
</protein>
<evidence type="ECO:0000256" key="3">
    <source>
        <dbReference type="ARBA" id="ARBA00022553"/>
    </source>
</evidence>
<dbReference type="SMART" id="SM00065">
    <property type="entry name" value="GAF"/>
    <property type="match status" value="1"/>
</dbReference>
<dbReference type="SUPFAM" id="SSF55874">
    <property type="entry name" value="ATPase domain of HSP90 chaperone/DNA topoisomerase II/histidine kinase"/>
    <property type="match status" value="1"/>
</dbReference>
<keyword evidence="5" id="KW-0547">Nucleotide-binding</keyword>
<dbReference type="Pfam" id="PF01590">
    <property type="entry name" value="GAF"/>
    <property type="match status" value="1"/>
</dbReference>
<dbReference type="AlphaFoldDB" id="A0A0F9X184"/>
<sequence>MTNLVGAATDEGRRLEAIVKPHSDSRIRLTAADLLDTEPEVAFDRITRLAARIIGVPVSLVSILDTDRQFFKSQVGLPDIWAERRETPLSHSFCQYVVASGEPLVVDDARSHPLVRGNLAIDDLGVEAYLGVPIRTPDGAVIGSLCAIDHAPRHWTLEDRRAIEDLVAMLGTELVLREEVRFRREAEEQAQLLAREMAHRVKNSLATVQAIVSLSLRSKQPAEAIRPVLLERLGSLAKTQSLVMVADWRGASFAAIVASEIEHYDVGTRIRTAGPEVWIAPGDAVTIGMILHELATNAAKYGALAPGREGTIDIDWQEATSEGEGRRLRLTWREHGRPGTSAAPESDDTEPSGFGSQLLDRLIVRQLAGRIDRDWSDRGLVFTADFAISDPKAA</sequence>
<dbReference type="SUPFAM" id="SSF55781">
    <property type="entry name" value="GAF domain-like"/>
    <property type="match status" value="1"/>
</dbReference>
<dbReference type="InterPro" id="IPR036890">
    <property type="entry name" value="HATPase_C_sf"/>
</dbReference>
<dbReference type="InterPro" id="IPR029016">
    <property type="entry name" value="GAF-like_dom_sf"/>
</dbReference>
<organism evidence="11">
    <name type="scientific">marine sediment metagenome</name>
    <dbReference type="NCBI Taxonomy" id="412755"/>
    <lineage>
        <taxon>unclassified sequences</taxon>
        <taxon>metagenomes</taxon>
        <taxon>ecological metagenomes</taxon>
    </lineage>
</organism>
<feature type="region of interest" description="Disordered" evidence="8">
    <location>
        <begin position="335"/>
        <end position="354"/>
    </location>
</feature>
<keyword evidence="3" id="KW-0597">Phosphoprotein</keyword>
<dbReference type="PANTHER" id="PTHR41523:SF8">
    <property type="entry name" value="ETHYLENE RESPONSE SENSOR PROTEIN"/>
    <property type="match status" value="1"/>
</dbReference>
<evidence type="ECO:0000256" key="2">
    <source>
        <dbReference type="ARBA" id="ARBA00012438"/>
    </source>
</evidence>
<dbReference type="GO" id="GO:0005524">
    <property type="term" value="F:ATP binding"/>
    <property type="evidence" value="ECO:0007669"/>
    <property type="project" value="UniProtKB-KW"/>
</dbReference>
<evidence type="ECO:0000256" key="1">
    <source>
        <dbReference type="ARBA" id="ARBA00000085"/>
    </source>
</evidence>
<dbReference type="EMBL" id="LAZR01000162">
    <property type="protein sequence ID" value="KKN85188.1"/>
    <property type="molecule type" value="Genomic_DNA"/>
</dbReference>
<evidence type="ECO:0000259" key="10">
    <source>
        <dbReference type="SMART" id="SM00911"/>
    </source>
</evidence>
<name>A0A0F9X184_9ZZZZ</name>
<evidence type="ECO:0000256" key="5">
    <source>
        <dbReference type="ARBA" id="ARBA00022741"/>
    </source>
</evidence>
<evidence type="ECO:0000256" key="6">
    <source>
        <dbReference type="ARBA" id="ARBA00022777"/>
    </source>
</evidence>
<dbReference type="EC" id="2.7.13.3" evidence="2"/>
<comment type="catalytic activity">
    <reaction evidence="1">
        <text>ATP + protein L-histidine = ADP + protein N-phospho-L-histidine.</text>
        <dbReference type="EC" id="2.7.13.3"/>
    </reaction>
</comment>
<keyword evidence="4" id="KW-0808">Transferase</keyword>
<reference evidence="11" key="1">
    <citation type="journal article" date="2015" name="Nature">
        <title>Complex archaea that bridge the gap between prokaryotes and eukaryotes.</title>
        <authorList>
            <person name="Spang A."/>
            <person name="Saw J.H."/>
            <person name="Jorgensen S.L."/>
            <person name="Zaremba-Niedzwiedzka K."/>
            <person name="Martijn J."/>
            <person name="Lind A.E."/>
            <person name="van Eijk R."/>
            <person name="Schleper C."/>
            <person name="Guy L."/>
            <person name="Ettema T.J."/>
        </authorList>
    </citation>
    <scope>NUCLEOTIDE SEQUENCE</scope>
</reference>
<evidence type="ECO:0000256" key="7">
    <source>
        <dbReference type="ARBA" id="ARBA00022840"/>
    </source>
</evidence>
<dbReference type="SMART" id="SM00911">
    <property type="entry name" value="HWE_HK"/>
    <property type="match status" value="1"/>
</dbReference>
<dbReference type="Gene3D" id="3.30.450.40">
    <property type="match status" value="1"/>
</dbReference>
<accession>A0A0F9X184</accession>